<feature type="region of interest" description="Disordered" evidence="1">
    <location>
        <begin position="196"/>
        <end position="225"/>
    </location>
</feature>
<dbReference type="InterPro" id="IPR002734">
    <property type="entry name" value="RibDG_C"/>
</dbReference>
<dbReference type="Proteomes" id="UP000094487">
    <property type="component" value="Unassembled WGS sequence"/>
</dbReference>
<dbReference type="OrthoDB" id="7342392at2"/>
<dbReference type="SUPFAM" id="SSF53597">
    <property type="entry name" value="Dihydrofolate reductase-like"/>
    <property type="match status" value="1"/>
</dbReference>
<feature type="domain" description="Bacterial bifunctional deaminase-reductase C-terminal" evidence="2">
    <location>
        <begin position="10"/>
        <end position="190"/>
    </location>
</feature>
<feature type="compositionally biased region" description="Basic and acidic residues" evidence="1">
    <location>
        <begin position="209"/>
        <end position="225"/>
    </location>
</feature>
<dbReference type="AlphaFoldDB" id="A0A1E3LWC9"/>
<name>A0A1E3LWC9_9SPHN</name>
<gene>
    <name evidence="3" type="ORF">BFL28_18835</name>
</gene>
<comment type="caution">
    <text evidence="3">The sequence shown here is derived from an EMBL/GenBank/DDBJ whole genome shotgun (WGS) entry which is preliminary data.</text>
</comment>
<dbReference type="GO" id="GO:0008703">
    <property type="term" value="F:5-amino-6-(5-phosphoribosylamino)uracil reductase activity"/>
    <property type="evidence" value="ECO:0007669"/>
    <property type="project" value="InterPro"/>
</dbReference>
<dbReference type="EMBL" id="MDDS01000037">
    <property type="protein sequence ID" value="ODP37100.1"/>
    <property type="molecule type" value="Genomic_DNA"/>
</dbReference>
<sequence>MTGSGNGRRIIGAAFVSLDGVMQAPGGPEEDRRGSFPFGGWLAPLGDEALGNQIATVLTPPYDLLLGRATYEIFAAYWPFNQNAPDIAEPFNACRKYVMTRSDLPLDWNNSERVADLDALAAIKAGEGPDIVIQGSSTLYPQLLQRGLIDRLVLMTAPVVLGQGKRLLGDDCGPGTWRLVEQRTGSTGIVMSTYEPSGPVETGGFGEAEASRQEQARRERWQREG</sequence>
<dbReference type="GO" id="GO:0009231">
    <property type="term" value="P:riboflavin biosynthetic process"/>
    <property type="evidence" value="ECO:0007669"/>
    <property type="project" value="InterPro"/>
</dbReference>
<dbReference type="RefSeq" id="WP_069321160.1">
    <property type="nucleotide sequence ID" value="NZ_MDDS01000037.1"/>
</dbReference>
<reference evidence="3 4" key="1">
    <citation type="submission" date="2016-08" db="EMBL/GenBank/DDBJ databases">
        <title>Draft genome of the agarase producing Sphingomonas sp. MCT13.</title>
        <authorList>
            <person name="D'Andrea M.M."/>
            <person name="Rossolini G.M."/>
            <person name="Thaller M.C."/>
        </authorList>
    </citation>
    <scope>NUCLEOTIDE SEQUENCE [LARGE SCALE GENOMIC DNA]</scope>
    <source>
        <strain evidence="3 4">MCT13</strain>
    </source>
</reference>
<dbReference type="PANTHER" id="PTHR38011">
    <property type="entry name" value="DIHYDROFOLATE REDUCTASE FAMILY PROTEIN (AFU_ORTHOLOGUE AFUA_8G06820)"/>
    <property type="match status" value="1"/>
</dbReference>
<dbReference type="STRING" id="1888892.BFL28_18835"/>
<dbReference type="Gene3D" id="3.40.430.10">
    <property type="entry name" value="Dihydrofolate Reductase, subunit A"/>
    <property type="match status" value="1"/>
</dbReference>
<dbReference type="PANTHER" id="PTHR38011:SF2">
    <property type="entry name" value="BIFUNCTIONAL DEAMINASE-REDUCTASE DOMAIN PROTEIN"/>
    <property type="match status" value="1"/>
</dbReference>
<keyword evidence="4" id="KW-1185">Reference proteome</keyword>
<evidence type="ECO:0000313" key="4">
    <source>
        <dbReference type="Proteomes" id="UP000094487"/>
    </source>
</evidence>
<organism evidence="3 4">
    <name type="scientific">Sphingomonas turrisvirgatae</name>
    <dbReference type="NCBI Taxonomy" id="1888892"/>
    <lineage>
        <taxon>Bacteria</taxon>
        <taxon>Pseudomonadati</taxon>
        <taxon>Pseudomonadota</taxon>
        <taxon>Alphaproteobacteria</taxon>
        <taxon>Sphingomonadales</taxon>
        <taxon>Sphingomonadaceae</taxon>
        <taxon>Sphingomonas</taxon>
    </lineage>
</organism>
<proteinExistence type="predicted"/>
<protein>
    <submittedName>
        <fullName evidence="3">Riboflavin biosynthesis protein RibD</fullName>
    </submittedName>
</protein>
<evidence type="ECO:0000259" key="2">
    <source>
        <dbReference type="Pfam" id="PF01872"/>
    </source>
</evidence>
<dbReference type="Pfam" id="PF01872">
    <property type="entry name" value="RibD_C"/>
    <property type="match status" value="1"/>
</dbReference>
<dbReference type="InterPro" id="IPR050765">
    <property type="entry name" value="Riboflavin_Biosynth_HTPR"/>
</dbReference>
<evidence type="ECO:0000256" key="1">
    <source>
        <dbReference type="SAM" id="MobiDB-lite"/>
    </source>
</evidence>
<dbReference type="InterPro" id="IPR024072">
    <property type="entry name" value="DHFR-like_dom_sf"/>
</dbReference>
<accession>A0A1E3LWC9</accession>
<evidence type="ECO:0000313" key="3">
    <source>
        <dbReference type="EMBL" id="ODP37100.1"/>
    </source>
</evidence>